<dbReference type="RefSeq" id="WP_112086981.1">
    <property type="nucleotide sequence ID" value="NZ_QLSV01000014.1"/>
</dbReference>
<feature type="transmembrane region" description="Helical" evidence="1">
    <location>
        <begin position="112"/>
        <end position="131"/>
    </location>
</feature>
<accession>A0A328WVG9</accession>
<evidence type="ECO:0000313" key="2">
    <source>
        <dbReference type="EMBL" id="RAR46869.1"/>
    </source>
</evidence>
<dbReference type="Proteomes" id="UP000249518">
    <property type="component" value="Unassembled WGS sequence"/>
</dbReference>
<organism evidence="2 3">
    <name type="scientific">Flavobacterium lacus</name>
    <dbReference type="NCBI Taxonomy" id="1353778"/>
    <lineage>
        <taxon>Bacteria</taxon>
        <taxon>Pseudomonadati</taxon>
        <taxon>Bacteroidota</taxon>
        <taxon>Flavobacteriia</taxon>
        <taxon>Flavobacteriales</taxon>
        <taxon>Flavobacteriaceae</taxon>
        <taxon>Flavobacterium</taxon>
    </lineage>
</organism>
<comment type="caution">
    <text evidence="2">The sequence shown here is derived from an EMBL/GenBank/DDBJ whole genome shotgun (WGS) entry which is preliminary data.</text>
</comment>
<keyword evidence="3" id="KW-1185">Reference proteome</keyword>
<proteinExistence type="predicted"/>
<dbReference type="EMBL" id="QLSV01000014">
    <property type="protein sequence ID" value="RAR46869.1"/>
    <property type="molecule type" value="Genomic_DNA"/>
</dbReference>
<keyword evidence="1" id="KW-0472">Membrane</keyword>
<name>A0A328WVG9_9FLAO</name>
<protein>
    <submittedName>
        <fullName evidence="2">Uncharacterized protein</fullName>
    </submittedName>
</protein>
<keyword evidence="1" id="KW-1133">Transmembrane helix</keyword>
<gene>
    <name evidence="2" type="ORF">B0I10_11489</name>
</gene>
<dbReference type="AlphaFoldDB" id="A0A328WVG9"/>
<feature type="transmembrane region" description="Helical" evidence="1">
    <location>
        <begin position="88"/>
        <end position="106"/>
    </location>
</feature>
<evidence type="ECO:0000313" key="3">
    <source>
        <dbReference type="Proteomes" id="UP000249518"/>
    </source>
</evidence>
<evidence type="ECO:0000256" key="1">
    <source>
        <dbReference type="SAM" id="Phobius"/>
    </source>
</evidence>
<dbReference type="OrthoDB" id="1431520at2"/>
<reference evidence="2 3" key="1">
    <citation type="submission" date="2018-06" db="EMBL/GenBank/DDBJ databases">
        <title>Genomic Encyclopedia of Type Strains, Phase III (KMG-III): the genomes of soil and plant-associated and newly described type strains.</title>
        <authorList>
            <person name="Whitman W."/>
        </authorList>
    </citation>
    <scope>NUCLEOTIDE SEQUENCE [LARGE SCALE GENOMIC DNA]</scope>
    <source>
        <strain evidence="2 3">CGMCC 1.12504</strain>
    </source>
</reference>
<keyword evidence="1" id="KW-0812">Transmembrane</keyword>
<sequence length="161" mass="18561">MKLFPTKTYEFEIANDYSKTLAELEQNTYLTNTLVSEWTKKMFIGQVSENGFRLISAKPRRGAFCVFNGKLELNSGSVEVSIHKSFQILLSIIYLFPIIGFLIALFTKEKEVIVSLIIPTLMAIIVFRFIFTELAFRFISSEGLKRLSIIMQITRLKKMEN</sequence>